<protein>
    <submittedName>
        <fullName evidence="1">Uncharacterized protein</fullName>
    </submittedName>
</protein>
<proteinExistence type="predicted"/>
<dbReference type="EMBL" id="KQ981048">
    <property type="protein sequence ID" value="KYN10032.1"/>
    <property type="molecule type" value="Genomic_DNA"/>
</dbReference>
<reference evidence="1 2" key="1">
    <citation type="submission" date="2015-09" db="EMBL/GenBank/DDBJ databases">
        <title>Trachymyrmex cornetzi WGS genome.</title>
        <authorList>
            <person name="Nygaard S."/>
            <person name="Hu H."/>
            <person name="Boomsma J."/>
            <person name="Zhang G."/>
        </authorList>
    </citation>
    <scope>NUCLEOTIDE SEQUENCE [LARGE SCALE GENOMIC DNA]</scope>
    <source>
        <strain evidence="1">Tcor2-1</strain>
        <tissue evidence="1">Whole body</tissue>
    </source>
</reference>
<keyword evidence="2" id="KW-1185">Reference proteome</keyword>
<evidence type="ECO:0000313" key="1">
    <source>
        <dbReference type="EMBL" id="KYN10032.1"/>
    </source>
</evidence>
<name>A0A151IT25_9HYME</name>
<dbReference type="AlphaFoldDB" id="A0A151IT25"/>
<gene>
    <name evidence="1" type="ORF">ALC57_17847</name>
</gene>
<organism evidence="1 2">
    <name type="scientific">Trachymyrmex cornetzi</name>
    <dbReference type="NCBI Taxonomy" id="471704"/>
    <lineage>
        <taxon>Eukaryota</taxon>
        <taxon>Metazoa</taxon>
        <taxon>Ecdysozoa</taxon>
        <taxon>Arthropoda</taxon>
        <taxon>Hexapoda</taxon>
        <taxon>Insecta</taxon>
        <taxon>Pterygota</taxon>
        <taxon>Neoptera</taxon>
        <taxon>Endopterygota</taxon>
        <taxon>Hymenoptera</taxon>
        <taxon>Apocrita</taxon>
        <taxon>Aculeata</taxon>
        <taxon>Formicoidea</taxon>
        <taxon>Formicidae</taxon>
        <taxon>Myrmicinae</taxon>
        <taxon>Trachymyrmex</taxon>
    </lineage>
</organism>
<accession>A0A151IT25</accession>
<sequence length="86" mass="10028">MKMWLVDALGKLRLESRIRMALTTPGEAHGEKKGTALGNVVMEVSNSVCDRLVYEGRVYIEWNAFKVKVYENVLRCYSCYEYEQRM</sequence>
<dbReference type="Proteomes" id="UP000078492">
    <property type="component" value="Unassembled WGS sequence"/>
</dbReference>
<evidence type="ECO:0000313" key="2">
    <source>
        <dbReference type="Proteomes" id="UP000078492"/>
    </source>
</evidence>